<reference evidence="3" key="2">
    <citation type="submission" date="2025-08" db="UniProtKB">
        <authorList>
            <consortium name="Ensembl"/>
        </authorList>
    </citation>
    <scope>IDENTIFICATION</scope>
</reference>
<feature type="compositionally biased region" description="Basic residues" evidence="1">
    <location>
        <begin position="1"/>
        <end position="19"/>
    </location>
</feature>
<name>A0A8B9ZCX3_ANAPL</name>
<feature type="transmembrane region" description="Helical" evidence="2">
    <location>
        <begin position="96"/>
        <end position="114"/>
    </location>
</feature>
<protein>
    <submittedName>
        <fullName evidence="3">Uncharacterized protein</fullName>
    </submittedName>
</protein>
<feature type="compositionally biased region" description="Gly residues" evidence="1">
    <location>
        <begin position="46"/>
        <end position="58"/>
    </location>
</feature>
<feature type="compositionally biased region" description="Gly residues" evidence="1">
    <location>
        <begin position="22"/>
        <end position="39"/>
    </location>
</feature>
<keyword evidence="2" id="KW-1133">Transmembrane helix</keyword>
<accession>A0A8B9ZCX3</accession>
<evidence type="ECO:0000313" key="3">
    <source>
        <dbReference type="Ensembl" id="ENSAPLP00020009878.1"/>
    </source>
</evidence>
<keyword evidence="2" id="KW-0812">Transmembrane</keyword>
<dbReference type="InterPro" id="IPR031833">
    <property type="entry name" value="DUF4748"/>
</dbReference>
<evidence type="ECO:0000256" key="1">
    <source>
        <dbReference type="SAM" id="MobiDB-lite"/>
    </source>
</evidence>
<sequence>MQRGGPHTRHGGGARRPARYRGGWGGQEGTGGGARGQRGGGREGAGRGGRGANGGGAGRPRPLGPPGPPPGPPRPLPEGVEYIPTRKKGKNPMKPVGVAWAIGLPCGIVLFLLVKREVDRSRLQQLRARQHMQRATEGHYESERYRRASLGHAGGKLKWFYSGL</sequence>
<dbReference type="Pfam" id="PF15932">
    <property type="entry name" value="DUF4748"/>
    <property type="match status" value="1"/>
</dbReference>
<reference evidence="3" key="3">
    <citation type="submission" date="2025-09" db="UniProtKB">
        <authorList>
            <consortium name="Ensembl"/>
        </authorList>
    </citation>
    <scope>IDENTIFICATION</scope>
</reference>
<reference evidence="3" key="1">
    <citation type="submission" date="2019-08" db="EMBL/GenBank/DDBJ databases">
        <title>Three high-quality genomes provides insights into domestication of ducks.</title>
        <authorList>
            <person name="Hou Z.C."/>
            <person name="Zhu F."/>
            <person name="Yin Z.T."/>
            <person name="Zhang F."/>
        </authorList>
    </citation>
    <scope>NUCLEOTIDE SEQUENCE [LARGE SCALE GENOMIC DNA]</scope>
</reference>
<evidence type="ECO:0000313" key="4">
    <source>
        <dbReference type="Proteomes" id="UP000694400"/>
    </source>
</evidence>
<evidence type="ECO:0000256" key="2">
    <source>
        <dbReference type="SAM" id="Phobius"/>
    </source>
</evidence>
<dbReference type="Proteomes" id="UP000694400">
    <property type="component" value="Chromosome 6"/>
</dbReference>
<feature type="region of interest" description="Disordered" evidence="1">
    <location>
        <begin position="1"/>
        <end position="91"/>
    </location>
</feature>
<organism evidence="3 4">
    <name type="scientific">Anas platyrhynchos</name>
    <name type="common">Mallard</name>
    <name type="synonym">Anas boschas</name>
    <dbReference type="NCBI Taxonomy" id="8839"/>
    <lineage>
        <taxon>Eukaryota</taxon>
        <taxon>Metazoa</taxon>
        <taxon>Chordata</taxon>
        <taxon>Craniata</taxon>
        <taxon>Vertebrata</taxon>
        <taxon>Euteleostomi</taxon>
        <taxon>Archelosauria</taxon>
        <taxon>Archosauria</taxon>
        <taxon>Dinosauria</taxon>
        <taxon>Saurischia</taxon>
        <taxon>Theropoda</taxon>
        <taxon>Coelurosauria</taxon>
        <taxon>Aves</taxon>
        <taxon>Neognathae</taxon>
        <taxon>Galloanserae</taxon>
        <taxon>Anseriformes</taxon>
        <taxon>Anatidae</taxon>
        <taxon>Anatinae</taxon>
        <taxon>Anas</taxon>
    </lineage>
</organism>
<feature type="compositionally biased region" description="Pro residues" evidence="1">
    <location>
        <begin position="62"/>
        <end position="76"/>
    </location>
</feature>
<keyword evidence="2" id="KW-0472">Membrane</keyword>
<proteinExistence type="predicted"/>
<dbReference type="Ensembl" id="ENSAPLT00020010634.1">
    <property type="protein sequence ID" value="ENSAPLP00020009878.1"/>
    <property type="gene ID" value="ENSAPLG00020007250.1"/>
</dbReference>
<dbReference type="AlphaFoldDB" id="A0A8B9ZCX3"/>